<dbReference type="AlphaFoldDB" id="A0A838CQD8"/>
<evidence type="ECO:0000313" key="2">
    <source>
        <dbReference type="EMBL" id="MBA2174174.1"/>
    </source>
</evidence>
<reference evidence="2 3" key="1">
    <citation type="journal article" date="2004" name="Extremophiles">
        <title>Halobacillus locisalis sp. nov., a halophilic bacterium isolated from a marine solar saltern of the Yellow Sea in Korea.</title>
        <authorList>
            <person name="Yoon J.H."/>
            <person name="Kang K.H."/>
            <person name="Oh T.K."/>
            <person name="Park Y.H."/>
        </authorList>
    </citation>
    <scope>NUCLEOTIDE SEQUENCE [LARGE SCALE GENOMIC DNA]</scope>
    <source>
        <strain evidence="2 3">KCTC 3788</strain>
    </source>
</reference>
<dbReference type="NCBIfam" id="NF033493">
    <property type="entry name" value="MetS_like_NSS"/>
    <property type="match status" value="1"/>
</dbReference>
<comment type="caution">
    <text evidence="2">The sequence shown here is derived from an EMBL/GenBank/DDBJ whole genome shotgun (WGS) entry which is preliminary data.</text>
</comment>
<keyword evidence="1" id="KW-0812">Transmembrane</keyword>
<accession>A0A838CQD8</accession>
<keyword evidence="3" id="KW-1185">Reference proteome</keyword>
<dbReference type="Proteomes" id="UP000571017">
    <property type="component" value="Unassembled WGS sequence"/>
</dbReference>
<gene>
    <name evidence="2" type="ORF">H0266_04575</name>
</gene>
<keyword evidence="1" id="KW-1133">Transmembrane helix</keyword>
<name>A0A838CQD8_9BACI</name>
<dbReference type="EMBL" id="JACEFG010000001">
    <property type="protein sequence ID" value="MBA2174174.1"/>
    <property type="molecule type" value="Genomic_DNA"/>
</dbReference>
<protein>
    <submittedName>
        <fullName evidence="2">MetS family NSS transporter small subunit</fullName>
    </submittedName>
</protein>
<sequence>MDGSAITMMVLGWLIVWGLPVGVIISVVVLFKKVKRSFNQNYE</sequence>
<keyword evidence="1" id="KW-0472">Membrane</keyword>
<dbReference type="RefSeq" id="WP_181471186.1">
    <property type="nucleotide sequence ID" value="NZ_JACEFG010000001.1"/>
</dbReference>
<evidence type="ECO:0000256" key="1">
    <source>
        <dbReference type="SAM" id="Phobius"/>
    </source>
</evidence>
<proteinExistence type="predicted"/>
<evidence type="ECO:0000313" key="3">
    <source>
        <dbReference type="Proteomes" id="UP000571017"/>
    </source>
</evidence>
<organism evidence="2 3">
    <name type="scientific">Halobacillus locisalis</name>
    <dbReference type="NCBI Taxonomy" id="220753"/>
    <lineage>
        <taxon>Bacteria</taxon>
        <taxon>Bacillati</taxon>
        <taxon>Bacillota</taxon>
        <taxon>Bacilli</taxon>
        <taxon>Bacillales</taxon>
        <taxon>Bacillaceae</taxon>
        <taxon>Halobacillus</taxon>
    </lineage>
</organism>
<feature type="transmembrane region" description="Helical" evidence="1">
    <location>
        <begin position="6"/>
        <end position="31"/>
    </location>
</feature>